<evidence type="ECO:0000256" key="1">
    <source>
        <dbReference type="SAM" id="MobiDB-lite"/>
    </source>
</evidence>
<dbReference type="GeneID" id="109581477"/>
<dbReference type="EnsemblMetazoa" id="XM_019995602.1">
    <property type="protein sequence ID" value="XP_019851161.1"/>
    <property type="gene ID" value="LOC109581477"/>
</dbReference>
<dbReference type="Proteomes" id="UP000007879">
    <property type="component" value="Unassembled WGS sequence"/>
</dbReference>
<protein>
    <recommendedName>
        <fullName evidence="2">BTB domain-containing protein</fullName>
    </recommendedName>
</protein>
<feature type="compositionally biased region" description="Low complexity" evidence="1">
    <location>
        <begin position="100"/>
        <end position="110"/>
    </location>
</feature>
<proteinExistence type="predicted"/>
<dbReference type="GO" id="GO:0005829">
    <property type="term" value="C:cytosol"/>
    <property type="evidence" value="ECO:0007669"/>
    <property type="project" value="TreeGrafter"/>
</dbReference>
<name>A0AAN0J360_AMPQE</name>
<dbReference type="GO" id="GO:0009653">
    <property type="term" value="P:anatomical structure morphogenesis"/>
    <property type="evidence" value="ECO:0007669"/>
    <property type="project" value="TreeGrafter"/>
</dbReference>
<evidence type="ECO:0000313" key="3">
    <source>
        <dbReference type="EnsemblMetazoa" id="XP_019851161.1"/>
    </source>
</evidence>
<reference evidence="4" key="1">
    <citation type="journal article" date="2010" name="Nature">
        <title>The Amphimedon queenslandica genome and the evolution of animal complexity.</title>
        <authorList>
            <person name="Srivastava M."/>
            <person name="Simakov O."/>
            <person name="Chapman J."/>
            <person name="Fahey B."/>
            <person name="Gauthier M.E."/>
            <person name="Mitros T."/>
            <person name="Richards G.S."/>
            <person name="Conaco C."/>
            <person name="Dacre M."/>
            <person name="Hellsten U."/>
            <person name="Larroux C."/>
            <person name="Putnam N.H."/>
            <person name="Stanke M."/>
            <person name="Adamska M."/>
            <person name="Darling A."/>
            <person name="Degnan S.M."/>
            <person name="Oakley T.H."/>
            <person name="Plachetzki D.C."/>
            <person name="Zhai Y."/>
            <person name="Adamski M."/>
            <person name="Calcino A."/>
            <person name="Cummins S.F."/>
            <person name="Goodstein D.M."/>
            <person name="Harris C."/>
            <person name="Jackson D.J."/>
            <person name="Leys S.P."/>
            <person name="Shu S."/>
            <person name="Woodcroft B.J."/>
            <person name="Vervoort M."/>
            <person name="Kosik K.S."/>
            <person name="Manning G."/>
            <person name="Degnan B.M."/>
            <person name="Rokhsar D.S."/>
        </authorList>
    </citation>
    <scope>NUCLEOTIDE SEQUENCE [LARGE SCALE GENOMIC DNA]</scope>
</reference>
<dbReference type="AlphaFoldDB" id="A0AAN0J360"/>
<evidence type="ECO:0000259" key="2">
    <source>
        <dbReference type="PROSITE" id="PS50097"/>
    </source>
</evidence>
<dbReference type="InterPro" id="IPR011333">
    <property type="entry name" value="SKP1/BTB/POZ_sf"/>
</dbReference>
<dbReference type="SUPFAM" id="SSF54695">
    <property type="entry name" value="POZ domain"/>
    <property type="match status" value="1"/>
</dbReference>
<keyword evidence="4" id="KW-1185">Reference proteome</keyword>
<dbReference type="Gene3D" id="3.30.710.10">
    <property type="entry name" value="Potassium Channel Kv1.1, Chain A"/>
    <property type="match status" value="1"/>
</dbReference>
<accession>A0AAN0J360</accession>
<dbReference type="RefSeq" id="XP_019851161.1">
    <property type="nucleotide sequence ID" value="XM_019995602.1"/>
</dbReference>
<dbReference type="PANTHER" id="PTHR23312">
    <property type="entry name" value="ARMC5 ARMADILLO REPEAT-CONTAINING -RELATED"/>
    <property type="match status" value="1"/>
</dbReference>
<evidence type="ECO:0000313" key="4">
    <source>
        <dbReference type="Proteomes" id="UP000007879"/>
    </source>
</evidence>
<organism evidence="3 4">
    <name type="scientific">Amphimedon queenslandica</name>
    <name type="common">Sponge</name>
    <dbReference type="NCBI Taxonomy" id="400682"/>
    <lineage>
        <taxon>Eukaryota</taxon>
        <taxon>Metazoa</taxon>
        <taxon>Porifera</taxon>
        <taxon>Demospongiae</taxon>
        <taxon>Heteroscleromorpha</taxon>
        <taxon>Haplosclerida</taxon>
        <taxon>Niphatidae</taxon>
        <taxon>Amphimedon</taxon>
    </lineage>
</organism>
<dbReference type="PANTHER" id="PTHR23312:SF8">
    <property type="entry name" value="ARMADILLO REPEAT-CONTAINING PROTEIN 5"/>
    <property type="match status" value="1"/>
</dbReference>
<feature type="domain" description="BTB" evidence="2">
    <location>
        <begin position="452"/>
        <end position="512"/>
    </location>
</feature>
<reference evidence="3" key="2">
    <citation type="submission" date="2024-06" db="UniProtKB">
        <authorList>
            <consortium name="EnsemblMetazoa"/>
        </authorList>
    </citation>
    <scope>IDENTIFICATION</scope>
</reference>
<dbReference type="KEGG" id="aqu:109581477"/>
<feature type="region of interest" description="Disordered" evidence="1">
    <location>
        <begin position="90"/>
        <end position="110"/>
    </location>
</feature>
<dbReference type="InterPro" id="IPR000210">
    <property type="entry name" value="BTB/POZ_dom"/>
</dbReference>
<dbReference type="CDD" id="cd18186">
    <property type="entry name" value="BTB_POZ_ZBTB_KLHL-like"/>
    <property type="match status" value="1"/>
</dbReference>
<feature type="region of interest" description="Disordered" evidence="1">
    <location>
        <begin position="1"/>
        <end position="22"/>
    </location>
</feature>
<sequence length="647" mass="70975">MEDSGGGRGSFSPTRETDLAHSPLFEKLSPLLNINEDEASSYSATSPLSKGTFSPSCQAALEANNTLSSPVPTNFIDSLLSPTSCSPVAPSKTIKRSSSHEIGSNHSSSPHSKVLLLLSRVSHLHDCQPILASVDVLSVIMDYYLTMNLKDGHCFKVLSRLFSNPHCFQDCLVTLAPSMLFHHMIMTDDNGGVTNAQCNATSYDRRIATSNTQSTSYQRAMGYPSPPIGDLSNMRLSEKVQHRGSSSTFQTAAPGNQPLLLGDQSPVGVGQSVKDLCVQLLEKLSRVAESPYGQGVIAHMLLRGDERDVMAGSLGLILLEKSHSICHKMLTEYGGLHNLLCLSKGQLLTTQCSCSQNTSTIEDTELKELTPSPPLPSSKVSDQETLTQLMAIDTLLYLGSQYRKCPSRKRRHSAIERRSSATLPLPIKAGTISPPPLSSPLCLYRDFDHWPFDTCIILDDGTMFPVHRRVLVESSEVFSVMLSGCYKESTDSSVSLHSVCPSSFRSLVHHAYGCGSHCWGRVSEKEAIDEHYDDEVIDEIVASIKEKEGQERGKHLLRVLISANQFFMCSLLTAAQESFMLYLSPKNVTPLFLFSQLHQCSLLSDATVQLLVGRGPGFCQSESFLRLVRSIECDEFLSTITTVFHQK</sequence>
<dbReference type="Pfam" id="PF00651">
    <property type="entry name" value="BTB"/>
    <property type="match status" value="1"/>
</dbReference>
<dbReference type="PROSITE" id="PS50097">
    <property type="entry name" value="BTB"/>
    <property type="match status" value="1"/>
</dbReference>